<dbReference type="Gene3D" id="3.30.1870.10">
    <property type="entry name" value="EreA-like, domain 2"/>
    <property type="match status" value="1"/>
</dbReference>
<keyword evidence="1" id="KW-0732">Signal</keyword>
<dbReference type="PANTHER" id="PTHR31299">
    <property type="entry name" value="ESTERASE, PUTATIVE (AFU_ORTHOLOGUE AFUA_1G05850)-RELATED"/>
    <property type="match status" value="1"/>
</dbReference>
<dbReference type="InterPro" id="IPR007815">
    <property type="entry name" value="Emycin_Estase"/>
</dbReference>
<dbReference type="Pfam" id="PF05139">
    <property type="entry name" value="Erythro_esteras"/>
    <property type="match status" value="1"/>
</dbReference>
<dbReference type="EMBL" id="BAABJV010000016">
    <property type="protein sequence ID" value="GAA4790312.1"/>
    <property type="molecule type" value="Genomic_DNA"/>
</dbReference>
<dbReference type="SUPFAM" id="SSF159501">
    <property type="entry name" value="EreA/ChaN-like"/>
    <property type="match status" value="1"/>
</dbReference>
<reference evidence="3" key="1">
    <citation type="journal article" date="2019" name="Int. J. Syst. Evol. Microbiol.">
        <title>The Global Catalogue of Microorganisms (GCM) 10K type strain sequencing project: providing services to taxonomists for standard genome sequencing and annotation.</title>
        <authorList>
            <consortium name="The Broad Institute Genomics Platform"/>
            <consortium name="The Broad Institute Genome Sequencing Center for Infectious Disease"/>
            <person name="Wu L."/>
            <person name="Ma J."/>
        </authorList>
    </citation>
    <scope>NUCLEOTIDE SEQUENCE [LARGE SCALE GENOMIC DNA]</scope>
    <source>
        <strain evidence="3">JCM 18324</strain>
    </source>
</reference>
<evidence type="ECO:0008006" key="4">
    <source>
        <dbReference type="Google" id="ProtNLM"/>
    </source>
</evidence>
<evidence type="ECO:0000313" key="3">
    <source>
        <dbReference type="Proteomes" id="UP001501147"/>
    </source>
</evidence>
<proteinExistence type="predicted"/>
<dbReference type="RefSeq" id="WP_345615476.1">
    <property type="nucleotide sequence ID" value="NZ_BAABJV010000016.1"/>
</dbReference>
<dbReference type="Gene3D" id="3.40.1660.10">
    <property type="entry name" value="EreA-like (biosynthetic domain)"/>
    <property type="match status" value="1"/>
</dbReference>
<dbReference type="PANTHER" id="PTHR31299:SF0">
    <property type="entry name" value="ESTERASE, PUTATIVE (AFU_ORTHOLOGUE AFUA_1G05850)-RELATED"/>
    <property type="match status" value="1"/>
</dbReference>
<feature type="chain" id="PRO_5047087481" description="Erythromycin esterase" evidence="1">
    <location>
        <begin position="32"/>
        <end position="444"/>
    </location>
</feature>
<dbReference type="InterPro" id="IPR052036">
    <property type="entry name" value="Hydrolase/PRTase-associated"/>
</dbReference>
<keyword evidence="3" id="KW-1185">Reference proteome</keyword>
<dbReference type="CDD" id="cd14728">
    <property type="entry name" value="Ere-like"/>
    <property type="match status" value="1"/>
</dbReference>
<feature type="signal peptide" evidence="1">
    <location>
        <begin position="1"/>
        <end position="31"/>
    </location>
</feature>
<name>A0ABP9B3V6_9ACTN</name>
<protein>
    <recommendedName>
        <fullName evidence="4">Erythromycin esterase</fullName>
    </recommendedName>
</protein>
<organism evidence="2 3">
    <name type="scientific">Streptomyces sanyensis</name>
    <dbReference type="NCBI Taxonomy" id="568869"/>
    <lineage>
        <taxon>Bacteria</taxon>
        <taxon>Bacillati</taxon>
        <taxon>Actinomycetota</taxon>
        <taxon>Actinomycetes</taxon>
        <taxon>Kitasatosporales</taxon>
        <taxon>Streptomycetaceae</taxon>
        <taxon>Streptomyces</taxon>
    </lineage>
</organism>
<dbReference type="InterPro" id="IPR014622">
    <property type="entry name" value="UCP036794_erythomycin"/>
</dbReference>
<comment type="caution">
    <text evidence="2">The sequence shown here is derived from an EMBL/GenBank/DDBJ whole genome shotgun (WGS) entry which is preliminary data.</text>
</comment>
<dbReference type="PIRSF" id="PIRSF036794">
    <property type="entry name" value="UCP_erythr_ester"/>
    <property type="match status" value="1"/>
</dbReference>
<dbReference type="Proteomes" id="UP001501147">
    <property type="component" value="Unassembled WGS sequence"/>
</dbReference>
<gene>
    <name evidence="2" type="ORF">GCM10023329_47470</name>
</gene>
<evidence type="ECO:0000313" key="2">
    <source>
        <dbReference type="EMBL" id="GAA4790312.1"/>
    </source>
</evidence>
<evidence type="ECO:0000256" key="1">
    <source>
        <dbReference type="SAM" id="SignalP"/>
    </source>
</evidence>
<dbReference type="Gene3D" id="1.20.1440.30">
    <property type="entry name" value="Biosynthetic Protein domain"/>
    <property type="match status" value="1"/>
</dbReference>
<accession>A0ABP9B3V6</accession>
<sequence>MDPLRHPPTTARPLLRHLLLLLSALALIALAAETRAEQRDADPVRAMARAARPLADLRHLERAVGAATVVGVGEATHGSSEFFTAKHRLFRHLVEHRGFTTYALEANWSTGLRLNDYVLHGRGDPRALMREEFQESYLIWHTREHLDLIRWMRRHNLRHPERPVQFMGNDLAYAGPRLFDAVTAHVARHHPRLLPEVERRYRASRPTGGVHETIRARLALPLGERRAMARDVRAVLDLLERLHTGADARRHAFVLHHARAIVQNATEFAYDLDDPGQVGEAMRYRDRIMAENTLWWQRQTGHRILVSAHNGHIRLKTSDPAHHPVVQGTYLREAIGADYVAVGFTFGRGSFNALDLTDPGESLGTFRVGPPAPGSHEHTLERVSPRDYVLDLRTAPAAARDWLAVERPARDIGNAWPAEPVPLRLLGSYDVLVHLHRVRAAHRL</sequence>